<dbReference type="eggNOG" id="COG5001">
    <property type="taxonomic scope" value="Bacteria"/>
</dbReference>
<feature type="domain" description="EAL" evidence="3">
    <location>
        <begin position="334"/>
        <end position="588"/>
    </location>
</feature>
<dbReference type="EMBL" id="AJTX02000007">
    <property type="protein sequence ID" value="KKI98755.1"/>
    <property type="molecule type" value="Genomic_DNA"/>
</dbReference>
<evidence type="ECO:0000313" key="4">
    <source>
        <dbReference type="EMBL" id="KKI98755.1"/>
    </source>
</evidence>
<comment type="caution">
    <text evidence="4">The sequence shown here is derived from an EMBL/GenBank/DDBJ whole genome shotgun (WGS) entry which is preliminary data.</text>
</comment>
<dbReference type="SUPFAM" id="SSF52172">
    <property type="entry name" value="CheY-like"/>
    <property type="match status" value="1"/>
</dbReference>
<evidence type="ECO:0000259" key="3">
    <source>
        <dbReference type="PROSITE" id="PS50883"/>
    </source>
</evidence>
<gene>
    <name evidence="4" type="ORF">PROH_18175</name>
</gene>
<dbReference type="InterPro" id="IPR050706">
    <property type="entry name" value="Cyclic-di-GMP_PDE-like"/>
</dbReference>
<evidence type="ECO:0000256" key="1">
    <source>
        <dbReference type="PROSITE-ProRule" id="PRU00169"/>
    </source>
</evidence>
<evidence type="ECO:0008006" key="6">
    <source>
        <dbReference type="Google" id="ProtNLM"/>
    </source>
</evidence>
<dbReference type="PANTHER" id="PTHR33121">
    <property type="entry name" value="CYCLIC DI-GMP PHOSPHODIESTERASE PDEF"/>
    <property type="match status" value="1"/>
</dbReference>
<accession>A0A0M2PQB6</accession>
<keyword evidence="5" id="KW-1185">Reference proteome</keyword>
<dbReference type="AlphaFoldDB" id="A0A0M2PQB6"/>
<dbReference type="Gene3D" id="3.20.20.450">
    <property type="entry name" value="EAL domain"/>
    <property type="match status" value="1"/>
</dbReference>
<dbReference type="InterPro" id="IPR035919">
    <property type="entry name" value="EAL_sf"/>
</dbReference>
<dbReference type="OrthoDB" id="9805474at2"/>
<dbReference type="CDD" id="cd01948">
    <property type="entry name" value="EAL"/>
    <property type="match status" value="1"/>
</dbReference>
<dbReference type="SUPFAM" id="SSF55073">
    <property type="entry name" value="Nucleotide cyclase"/>
    <property type="match status" value="1"/>
</dbReference>
<dbReference type="InterPro" id="IPR043128">
    <property type="entry name" value="Rev_trsase/Diguanyl_cyclase"/>
</dbReference>
<sequence>MSNTSILVIEDNPITLDTLADILELEGFDILKASNGVEGIHLAQQHLPDLIICDVMMPRADGYTVRAALEASPHTAVIPFVFLTAKADYEDLRRGMHQGTNDYLTKPFVPQDVLKTIETQLRKRAAIAPCHAEDLDNLGPTISPILQVDRDPCTGLANENALQHRLSQVPPLQADQSLYLISIDQLTFLRLILSPEDFHQLQQQLAQRLETWGQGLQTTQAEGSSLDLFHLHSSQFALLLEHPSGSLEVATPNPEPSLNRSILETLSEVLMVADRRLNITASLGIATWSAATAPDLYPLVLLSQATAALDQAQRQGGHQFCHYCPTLTLSMDDRLTLGNALHQALTNQEFHLHYQPQVQLSTGNVTGVEALLRWQSPHMGNVSPERFIPVAEDFGLIGLITQWVIGAACEQAYQWYCTLPEPLVVSINVSALDLHFNNLEQVIFGHLQRLGLPPHLLQIEVTETGLVADGLQALDTLTRLREQGIRVAIDDFGTGYSSLSYLSLFPWDSLKIDRVFIQNIHQNVNNQSIVALVIQLAQALNLKVVAEGVEVAEEADCLRNFGCDWIQGYFYGRPLPAHQITSALTSPQPQFLQPA</sequence>
<dbReference type="RefSeq" id="WP_017712254.1">
    <property type="nucleotide sequence ID" value="NZ_KB235936.1"/>
</dbReference>
<dbReference type="InterPro" id="IPR011006">
    <property type="entry name" value="CheY-like_superfamily"/>
</dbReference>
<dbReference type="InterPro" id="IPR001789">
    <property type="entry name" value="Sig_transdc_resp-reg_receiver"/>
</dbReference>
<dbReference type="STRING" id="317619.GCA_000332315_01769"/>
<dbReference type="Gene3D" id="3.30.70.270">
    <property type="match status" value="1"/>
</dbReference>
<organism evidence="4 5">
    <name type="scientific">Prochlorothrix hollandica PCC 9006 = CALU 1027</name>
    <dbReference type="NCBI Taxonomy" id="317619"/>
    <lineage>
        <taxon>Bacteria</taxon>
        <taxon>Bacillati</taxon>
        <taxon>Cyanobacteriota</taxon>
        <taxon>Cyanophyceae</taxon>
        <taxon>Prochlorotrichales</taxon>
        <taxon>Prochlorotrichaceae</taxon>
        <taxon>Prochlorothrix</taxon>
    </lineage>
</organism>
<proteinExistence type="predicted"/>
<dbReference type="SMART" id="SM00052">
    <property type="entry name" value="EAL"/>
    <property type="match status" value="1"/>
</dbReference>
<dbReference type="Proteomes" id="UP000034681">
    <property type="component" value="Unassembled WGS sequence"/>
</dbReference>
<dbReference type="PROSITE" id="PS50110">
    <property type="entry name" value="RESPONSE_REGULATORY"/>
    <property type="match status" value="1"/>
</dbReference>
<reference evidence="4" key="1">
    <citation type="submission" date="2012-04" db="EMBL/GenBank/DDBJ databases">
        <authorList>
            <person name="Borisov I.G."/>
            <person name="Ivanikova N.V."/>
            <person name="Pinevich A.V."/>
        </authorList>
    </citation>
    <scope>NUCLEOTIDE SEQUENCE</scope>
    <source>
        <strain evidence="4">CALU 1027</strain>
    </source>
</reference>
<dbReference type="InterPro" id="IPR000160">
    <property type="entry name" value="GGDEF_dom"/>
</dbReference>
<dbReference type="PANTHER" id="PTHR33121:SF71">
    <property type="entry name" value="OXYGEN SENSOR PROTEIN DOSP"/>
    <property type="match status" value="1"/>
</dbReference>
<feature type="domain" description="Response regulatory" evidence="2">
    <location>
        <begin position="5"/>
        <end position="121"/>
    </location>
</feature>
<dbReference type="SMART" id="SM00267">
    <property type="entry name" value="GGDEF"/>
    <property type="match status" value="1"/>
</dbReference>
<dbReference type="GO" id="GO:0071111">
    <property type="term" value="F:cyclic-guanylate-specific phosphodiesterase activity"/>
    <property type="evidence" value="ECO:0007669"/>
    <property type="project" value="InterPro"/>
</dbReference>
<evidence type="ECO:0000313" key="5">
    <source>
        <dbReference type="Proteomes" id="UP000034681"/>
    </source>
</evidence>
<dbReference type="Pfam" id="PF00072">
    <property type="entry name" value="Response_reg"/>
    <property type="match status" value="1"/>
</dbReference>
<dbReference type="Gene3D" id="3.40.50.2300">
    <property type="match status" value="1"/>
</dbReference>
<dbReference type="InterPro" id="IPR001633">
    <property type="entry name" value="EAL_dom"/>
</dbReference>
<dbReference type="FunFam" id="3.20.20.450:FF:000001">
    <property type="entry name" value="Cyclic di-GMP phosphodiesterase yahA"/>
    <property type="match status" value="1"/>
</dbReference>
<feature type="modified residue" description="4-aspartylphosphate" evidence="1">
    <location>
        <position position="54"/>
    </location>
</feature>
<dbReference type="InterPro" id="IPR029787">
    <property type="entry name" value="Nucleotide_cyclase"/>
</dbReference>
<name>A0A0M2PQB6_PROHO</name>
<dbReference type="SMART" id="SM00448">
    <property type="entry name" value="REC"/>
    <property type="match status" value="1"/>
</dbReference>
<dbReference type="GO" id="GO:0000160">
    <property type="term" value="P:phosphorelay signal transduction system"/>
    <property type="evidence" value="ECO:0007669"/>
    <property type="project" value="InterPro"/>
</dbReference>
<protein>
    <recommendedName>
        <fullName evidence="6">Histidine kinase</fullName>
    </recommendedName>
</protein>
<dbReference type="Pfam" id="PF00563">
    <property type="entry name" value="EAL"/>
    <property type="match status" value="1"/>
</dbReference>
<evidence type="ECO:0000259" key="2">
    <source>
        <dbReference type="PROSITE" id="PS50110"/>
    </source>
</evidence>
<dbReference type="PROSITE" id="PS50883">
    <property type="entry name" value="EAL"/>
    <property type="match status" value="1"/>
</dbReference>
<dbReference type="SUPFAM" id="SSF141868">
    <property type="entry name" value="EAL domain-like"/>
    <property type="match status" value="1"/>
</dbReference>
<keyword evidence="1" id="KW-0597">Phosphoprotein</keyword>